<dbReference type="PANTHER" id="PTHR34599:SF1">
    <property type="entry name" value="PHOSPHATIDIC ACID PHOSPHATASE TYPE 2_HALOPEROXIDASE DOMAIN-CONTAINING PROTEIN"/>
    <property type="match status" value="1"/>
</dbReference>
<keyword evidence="2" id="KW-1185">Reference proteome</keyword>
<proteinExistence type="predicted"/>
<organism evidence="1 2">
    <name type="scientific">Bacillus spongiae</name>
    <dbReference type="NCBI Taxonomy" id="2683610"/>
    <lineage>
        <taxon>Bacteria</taxon>
        <taxon>Bacillati</taxon>
        <taxon>Bacillota</taxon>
        <taxon>Bacilli</taxon>
        <taxon>Bacillales</taxon>
        <taxon>Bacillaceae</taxon>
        <taxon>Bacillus</taxon>
    </lineage>
</organism>
<comment type="caution">
    <text evidence="1">The sequence shown here is derived from an EMBL/GenBank/DDBJ whole genome shotgun (WGS) entry which is preliminary data.</text>
</comment>
<dbReference type="Proteomes" id="UP001312865">
    <property type="component" value="Unassembled WGS sequence"/>
</dbReference>
<name>A0ABU8HB89_9BACI</name>
<dbReference type="Gene3D" id="1.10.606.10">
    <property type="entry name" value="Vanadium-containing Chloroperoxidase, domain 2"/>
    <property type="match status" value="1"/>
</dbReference>
<dbReference type="InterPro" id="IPR036938">
    <property type="entry name" value="PAP2/HPO_sf"/>
</dbReference>
<reference evidence="1 2" key="1">
    <citation type="journal article" date="2018" name="J. Microbiol.">
        <title>Bacillus spongiae sp. nov., isolated from sponge of Jeju Island.</title>
        <authorList>
            <person name="Lee G.E."/>
            <person name="Im W.T."/>
            <person name="Park J.S."/>
        </authorList>
    </citation>
    <scope>NUCLEOTIDE SEQUENCE [LARGE SCALE GENOMIC DNA]</scope>
    <source>
        <strain evidence="1 2">135PIL107-10</strain>
    </source>
</reference>
<dbReference type="InterPro" id="IPR016119">
    <property type="entry name" value="Br/Cl_peroxidase_C"/>
</dbReference>
<dbReference type="SUPFAM" id="SSF48317">
    <property type="entry name" value="Acid phosphatase/Vanadium-dependent haloperoxidase"/>
    <property type="match status" value="1"/>
</dbReference>
<dbReference type="RefSeq" id="WP_336585852.1">
    <property type="nucleotide sequence ID" value="NZ_JBBAXC010000003.1"/>
</dbReference>
<evidence type="ECO:0000313" key="2">
    <source>
        <dbReference type="Proteomes" id="UP001312865"/>
    </source>
</evidence>
<dbReference type="EMBL" id="JBBAXC010000003">
    <property type="protein sequence ID" value="MEI5906419.1"/>
    <property type="molecule type" value="Genomic_DNA"/>
</dbReference>
<dbReference type="CDD" id="cd03398">
    <property type="entry name" value="PAP2_haloperoxidase"/>
    <property type="match status" value="1"/>
</dbReference>
<evidence type="ECO:0000313" key="1">
    <source>
        <dbReference type="EMBL" id="MEI5906419.1"/>
    </source>
</evidence>
<dbReference type="GO" id="GO:0004601">
    <property type="term" value="F:peroxidase activity"/>
    <property type="evidence" value="ECO:0007669"/>
    <property type="project" value="UniProtKB-KW"/>
</dbReference>
<dbReference type="PANTHER" id="PTHR34599">
    <property type="entry name" value="PEROXIDASE-RELATED"/>
    <property type="match status" value="1"/>
</dbReference>
<dbReference type="InterPro" id="IPR052559">
    <property type="entry name" value="V-haloperoxidase"/>
</dbReference>
<keyword evidence="1" id="KW-0560">Oxidoreductase</keyword>
<dbReference type="EC" id="1.11.1.-" evidence="1"/>
<protein>
    <submittedName>
        <fullName evidence="1">Vanadium-dependent haloperoxidase</fullName>
        <ecNumber evidence="1">1.11.1.-</ecNumber>
    </submittedName>
</protein>
<keyword evidence="1" id="KW-0575">Peroxidase</keyword>
<accession>A0ABU8HB89</accession>
<sequence length="521" mass="58341">MFNSFLNLCKNILSRIKKMFAETQSRRVKAFVIRSRAAKYYLKNTPILLHHNNGDENRFPNKVASFTKGLPHNELGEVDIDAYSHFLEVLKTGDANAFETISLGGERKLINPQASYAFELVGPDSHQLEIPSAPSFSSVEAADEMVELYWQALTRDIPFTQYNTNPLTISAANELSSLSDFKGPKVYGKVTPDTLFRGNTPGALEGPYISQFLWKDIPYVAKSIVQRYHTTTPNDNHLTSYRDWLSVQNGSSPPTPNVFDPIPRYIRNARDLGEYVHRDISIEDGLTPVLILLSYGNEVFDSSNPYLTSSTQEKFVTFGPPHVLDFVSRAARPGLESAWFQKWLVHRRLRPEEFGGRIHNTITGAANYPINWEVLNSEAVSQTFNMYGTYLLPQAYEEGCPTHPSYPAGHGVFIGAIVTMLKAFFNESFIIPDPVIASEDGLFLNPYDGLPLTVGGELDKLAYNIAIGRNGAGVHYRSEGINSLQLGEKVAIGILLDYKETYNEEFEGFSFTTFDGKKETV</sequence>
<gene>
    <name evidence="1" type="ORF">WAK64_05045</name>
</gene>